<protein>
    <submittedName>
        <fullName evidence="1">Uncharacterized protein</fullName>
    </submittedName>
</protein>
<evidence type="ECO:0000313" key="2">
    <source>
        <dbReference type="Proteomes" id="UP000799118"/>
    </source>
</evidence>
<name>A0A6A4HBA5_9AGAR</name>
<keyword evidence="2" id="KW-1185">Reference proteome</keyword>
<gene>
    <name evidence="1" type="ORF">BT96DRAFT_1022541</name>
</gene>
<organism evidence="1 2">
    <name type="scientific">Gymnopus androsaceus JB14</name>
    <dbReference type="NCBI Taxonomy" id="1447944"/>
    <lineage>
        <taxon>Eukaryota</taxon>
        <taxon>Fungi</taxon>
        <taxon>Dikarya</taxon>
        <taxon>Basidiomycota</taxon>
        <taxon>Agaricomycotina</taxon>
        <taxon>Agaricomycetes</taxon>
        <taxon>Agaricomycetidae</taxon>
        <taxon>Agaricales</taxon>
        <taxon>Marasmiineae</taxon>
        <taxon>Omphalotaceae</taxon>
        <taxon>Gymnopus</taxon>
    </lineage>
</organism>
<dbReference type="Proteomes" id="UP000799118">
    <property type="component" value="Unassembled WGS sequence"/>
</dbReference>
<dbReference type="OrthoDB" id="269822at2759"/>
<dbReference type="AlphaFoldDB" id="A0A6A4HBA5"/>
<proteinExistence type="predicted"/>
<reference evidence="1" key="1">
    <citation type="journal article" date="2019" name="Environ. Microbiol.">
        <title>Fungal ecological strategies reflected in gene transcription - a case study of two litter decomposers.</title>
        <authorList>
            <person name="Barbi F."/>
            <person name="Kohler A."/>
            <person name="Barry K."/>
            <person name="Baskaran P."/>
            <person name="Daum C."/>
            <person name="Fauchery L."/>
            <person name="Ihrmark K."/>
            <person name="Kuo A."/>
            <person name="LaButti K."/>
            <person name="Lipzen A."/>
            <person name="Morin E."/>
            <person name="Grigoriev I.V."/>
            <person name="Henrissat B."/>
            <person name="Lindahl B."/>
            <person name="Martin F."/>
        </authorList>
    </citation>
    <scope>NUCLEOTIDE SEQUENCE</scope>
    <source>
        <strain evidence="1">JB14</strain>
    </source>
</reference>
<sequence length="216" mass="23512">MREADRTLLPRILGVGGATTSGIPVDGGGSFLAGPRTEDRLLLGMDTAGVWKDSTERAREAGRLVVCYSTTQKPFWTDPNPVDNLNLIGRLKLYAPSNFAEIEEEEESEELDPEHETTSLETFVQGEDLPEVLVGKVERGKISDELAALGYYARSWKPSKGWLLQGVLLATIHLLCACGCHPARMAPRAHVPYGRESIGKASGATLLAKFGMTDRD</sequence>
<evidence type="ECO:0000313" key="1">
    <source>
        <dbReference type="EMBL" id="KAE9394395.1"/>
    </source>
</evidence>
<dbReference type="EMBL" id="ML769550">
    <property type="protein sequence ID" value="KAE9394395.1"/>
    <property type="molecule type" value="Genomic_DNA"/>
</dbReference>
<accession>A0A6A4HBA5</accession>